<keyword evidence="3" id="KW-0862">Zinc</keyword>
<dbReference type="GO" id="GO:0005634">
    <property type="term" value="C:nucleus"/>
    <property type="evidence" value="ECO:0007669"/>
    <property type="project" value="InterPro"/>
</dbReference>
<feature type="region of interest" description="Disordered" evidence="4">
    <location>
        <begin position="783"/>
        <end position="809"/>
    </location>
</feature>
<dbReference type="PANTHER" id="PTHR31251:SF169">
    <property type="entry name" value="SQUAMOSA PROMOTER-BINDING-LIKE PROTEIN 8"/>
    <property type="match status" value="1"/>
</dbReference>
<organism evidence="7 8">
    <name type="scientific">Chlorella vulgaris</name>
    <name type="common">Green alga</name>
    <dbReference type="NCBI Taxonomy" id="3077"/>
    <lineage>
        <taxon>Eukaryota</taxon>
        <taxon>Viridiplantae</taxon>
        <taxon>Chlorophyta</taxon>
        <taxon>core chlorophytes</taxon>
        <taxon>Trebouxiophyceae</taxon>
        <taxon>Chlorellales</taxon>
        <taxon>Chlorellaceae</taxon>
        <taxon>Chlorella clade</taxon>
        <taxon>Chlorella</taxon>
    </lineage>
</organism>
<dbReference type="OrthoDB" id="515922at2759"/>
<dbReference type="SUPFAM" id="SSF103612">
    <property type="entry name" value="SBT domain"/>
    <property type="match status" value="1"/>
</dbReference>
<evidence type="ECO:0000313" key="8">
    <source>
        <dbReference type="Proteomes" id="UP001055712"/>
    </source>
</evidence>
<keyword evidence="5" id="KW-0812">Transmembrane</keyword>
<feature type="region of interest" description="Disordered" evidence="4">
    <location>
        <begin position="732"/>
        <end position="765"/>
    </location>
</feature>
<feature type="compositionally biased region" description="Polar residues" evidence="4">
    <location>
        <begin position="396"/>
        <end position="406"/>
    </location>
</feature>
<feature type="region of interest" description="Disordered" evidence="4">
    <location>
        <begin position="981"/>
        <end position="1007"/>
    </location>
</feature>
<dbReference type="GO" id="GO:0003677">
    <property type="term" value="F:DNA binding"/>
    <property type="evidence" value="ECO:0007669"/>
    <property type="project" value="InterPro"/>
</dbReference>
<feature type="domain" description="SBP-type" evidence="6">
    <location>
        <begin position="55"/>
        <end position="133"/>
    </location>
</feature>
<feature type="compositionally biased region" description="Low complexity" evidence="4">
    <location>
        <begin position="138"/>
        <end position="187"/>
    </location>
</feature>
<protein>
    <recommendedName>
        <fullName evidence="6">SBP-type domain-containing protein</fullName>
    </recommendedName>
</protein>
<dbReference type="InterPro" id="IPR036893">
    <property type="entry name" value="SBP_sf"/>
</dbReference>
<feature type="compositionally biased region" description="Polar residues" evidence="4">
    <location>
        <begin position="227"/>
        <end position="239"/>
    </location>
</feature>
<feature type="region of interest" description="Disordered" evidence="4">
    <location>
        <begin position="396"/>
        <end position="428"/>
    </location>
</feature>
<name>A0A9D4THB6_CHLVU</name>
<proteinExistence type="predicted"/>
<feature type="compositionally biased region" description="Low complexity" evidence="4">
    <location>
        <begin position="336"/>
        <end position="347"/>
    </location>
</feature>
<reference evidence="7" key="2">
    <citation type="submission" date="2020-11" db="EMBL/GenBank/DDBJ databases">
        <authorList>
            <person name="Cecchin M."/>
            <person name="Marcolungo L."/>
            <person name="Rossato M."/>
            <person name="Girolomoni L."/>
            <person name="Cosentino E."/>
            <person name="Cuine S."/>
            <person name="Li-Beisson Y."/>
            <person name="Delledonne M."/>
            <person name="Ballottari M."/>
        </authorList>
    </citation>
    <scope>NUCLEOTIDE SEQUENCE</scope>
    <source>
        <strain evidence="7">211/11P</strain>
        <tissue evidence="7">Whole cell</tissue>
    </source>
</reference>
<dbReference type="InterPro" id="IPR044817">
    <property type="entry name" value="SBP-like"/>
</dbReference>
<feature type="region of interest" description="Disordered" evidence="4">
    <location>
        <begin position="123"/>
        <end position="197"/>
    </location>
</feature>
<feature type="transmembrane region" description="Helical" evidence="5">
    <location>
        <begin position="1055"/>
        <end position="1076"/>
    </location>
</feature>
<evidence type="ECO:0000259" key="6">
    <source>
        <dbReference type="PROSITE" id="PS51141"/>
    </source>
</evidence>
<feature type="compositionally biased region" description="Low complexity" evidence="4">
    <location>
        <begin position="414"/>
        <end position="428"/>
    </location>
</feature>
<comment type="caution">
    <text evidence="7">The sequence shown here is derived from an EMBL/GenBank/DDBJ whole genome shotgun (WGS) entry which is preliminary data.</text>
</comment>
<dbReference type="InterPro" id="IPR004333">
    <property type="entry name" value="SBP_dom"/>
</dbReference>
<feature type="region of interest" description="Disordered" evidence="4">
    <location>
        <begin position="221"/>
        <end position="244"/>
    </location>
</feature>
<reference evidence="7" key="1">
    <citation type="journal article" date="2019" name="Plant J.">
        <title>Chlorella vulgaris genome assembly and annotation reveals the molecular basis for metabolic acclimation to high light conditions.</title>
        <authorList>
            <person name="Cecchin M."/>
            <person name="Marcolungo L."/>
            <person name="Rossato M."/>
            <person name="Girolomoni L."/>
            <person name="Cosentino E."/>
            <person name="Cuine S."/>
            <person name="Li-Beisson Y."/>
            <person name="Delledonne M."/>
            <person name="Ballottari M."/>
        </authorList>
    </citation>
    <scope>NUCLEOTIDE SEQUENCE</scope>
    <source>
        <strain evidence="7">211/11P</strain>
    </source>
</reference>
<dbReference type="EMBL" id="SIDB01000011">
    <property type="protein sequence ID" value="KAI3425692.1"/>
    <property type="molecule type" value="Genomic_DNA"/>
</dbReference>
<evidence type="ECO:0000313" key="7">
    <source>
        <dbReference type="EMBL" id="KAI3425692.1"/>
    </source>
</evidence>
<accession>A0A9D4THB6</accession>
<feature type="region of interest" description="Disordered" evidence="4">
    <location>
        <begin position="25"/>
        <end position="47"/>
    </location>
</feature>
<keyword evidence="2" id="KW-0863">Zinc-finger</keyword>
<gene>
    <name evidence="7" type="ORF">D9Q98_007669</name>
</gene>
<dbReference type="PROSITE" id="PS51141">
    <property type="entry name" value="ZF_SBP"/>
    <property type="match status" value="1"/>
</dbReference>
<dbReference type="Pfam" id="PF03110">
    <property type="entry name" value="SBP"/>
    <property type="match status" value="1"/>
</dbReference>
<evidence type="ECO:0000256" key="2">
    <source>
        <dbReference type="ARBA" id="ARBA00022771"/>
    </source>
</evidence>
<evidence type="ECO:0000256" key="3">
    <source>
        <dbReference type="ARBA" id="ARBA00022833"/>
    </source>
</evidence>
<evidence type="ECO:0000256" key="1">
    <source>
        <dbReference type="ARBA" id="ARBA00022723"/>
    </source>
</evidence>
<feature type="compositionally biased region" description="Acidic residues" evidence="4">
    <location>
        <begin position="791"/>
        <end position="807"/>
    </location>
</feature>
<keyword evidence="5" id="KW-1133">Transmembrane helix</keyword>
<evidence type="ECO:0000256" key="4">
    <source>
        <dbReference type="SAM" id="MobiDB-lite"/>
    </source>
</evidence>
<dbReference type="AlphaFoldDB" id="A0A9D4THB6"/>
<keyword evidence="1" id="KW-0479">Metal-binding</keyword>
<sequence length="1081" mass="110728">MSLAEAGGDPGWRMETVDWDPVDMKAQPQAHGSHGVTRGKKKAGSSKAATTRAPNYCCQVEGCPRQLLPLRSYYQRQHICEEHFRALAITDISGRVTRFCQQCTKLEPLSNFDEERRSCRISLERRNQRRQGKRNSTAAAAAARARRATGGPKAAAAAAAASPSSVSEAPGTNSSGSGFGSRSASGSVTRVQNGSPSAFAAQHSMTMDDVLGWGAPGWKVARGPSAASASEARTLQAASQQPPWPQQLPLGSAIAPSTSAAGGLGGLAGYWVQQVDPLWQLPHGQAQSDHSGSVFPPASASPDPSHLGVAGAVPPGVVPQLPHPHSQRVPFQQQPSHHFGSGASHSGHTTAVHVSAMTGGGGGGMPAMSSFEIDQLLAMDADSLADAILQGSNTQLPSPLDSQLGGSSALDAGLPSLLSTSQPHSHHTLQQLQQQQWAAQAPAPAFAAHHTGMGVPASQAARRSSHQQHQRAWHEAFLTSSGLLPSPAVAVAAQQGLPYAAPQPSAQLSPAERVAAAQLLGDFEGLVGGEGEGELDPLLLLPDLAGAAELDQARICFKLYGVRPEQLPPQLRADLLGALALPPTAVQASMRAGCVHLTLTALLSAEERARLALPGAAAAVLSRLLPLVQQLPSGRVVAQLGSTSAALLAQPGGGRPAVLLSIPLGCGEGGTALPVLLPACPLATTVSAAAGCFRLRCARSLLNGGTAAAPLGLHCRREGRHLLVSLAVADAAHPAPPDGERQHEEEVEEEEQDARSNGHHQPGEDEAAANCVAGINGALQQQHLHSPADSMQEDGLEEEEAEEEEAADPSALVEALAFVSEAAGDGVAADADAAWQPGWGLYEFEVSQGALVGEALPLLVLPDSAAAAAAELASMNHSALSASLRRLVGSVLAFLEAQQLAACGGEAAAAAFQARYPPLAVSRLAAAARKLLDVSERTGWSALTTLLLPAAGADGWLPAQHHATVPQASAEAAPTSLAASLLAATESDSEPEPEPASPVDLKGGLMKPLSTAKPTPATFVETSKAGGSSKHAAALAAPVPELSFRDGQQRVMHPAVLAAATAVVAGAVLGVGVALVTGHLM</sequence>
<keyword evidence="8" id="KW-1185">Reference proteome</keyword>
<feature type="compositionally biased region" description="Low complexity" evidence="4">
    <location>
        <begin position="308"/>
        <end position="319"/>
    </location>
</feature>
<keyword evidence="5" id="KW-0472">Membrane</keyword>
<dbReference type="Gene3D" id="4.10.1100.10">
    <property type="entry name" value="Transcription factor, SBP-box domain"/>
    <property type="match status" value="1"/>
</dbReference>
<feature type="region of interest" description="Disordered" evidence="4">
    <location>
        <begin position="284"/>
        <end position="347"/>
    </location>
</feature>
<dbReference type="Proteomes" id="UP001055712">
    <property type="component" value="Unassembled WGS sequence"/>
</dbReference>
<dbReference type="PANTHER" id="PTHR31251">
    <property type="entry name" value="SQUAMOSA PROMOTER-BINDING-LIKE PROTEIN 4"/>
    <property type="match status" value="1"/>
</dbReference>
<dbReference type="GO" id="GO:0008270">
    <property type="term" value="F:zinc ion binding"/>
    <property type="evidence" value="ECO:0007669"/>
    <property type="project" value="UniProtKB-KW"/>
</dbReference>
<evidence type="ECO:0000256" key="5">
    <source>
        <dbReference type="SAM" id="Phobius"/>
    </source>
</evidence>